<accession>J9GUD9</accession>
<name>J9GUD9_9ZZZZ</name>
<organism evidence="1">
    <name type="scientific">gut metagenome</name>
    <dbReference type="NCBI Taxonomy" id="749906"/>
    <lineage>
        <taxon>unclassified sequences</taxon>
        <taxon>metagenomes</taxon>
        <taxon>organismal metagenomes</taxon>
    </lineage>
</organism>
<proteinExistence type="predicted"/>
<comment type="caution">
    <text evidence="1">The sequence shown here is derived from an EMBL/GenBank/DDBJ whole genome shotgun (WGS) entry which is preliminary data.</text>
</comment>
<evidence type="ECO:0000313" key="1">
    <source>
        <dbReference type="EMBL" id="EJX06418.1"/>
    </source>
</evidence>
<dbReference type="AlphaFoldDB" id="J9GUD9"/>
<reference evidence="1" key="1">
    <citation type="journal article" date="2012" name="PLoS ONE">
        <title>Gene sets for utilization of primary and secondary nutrition supplies in the distal gut of endangered iberian lynx.</title>
        <authorList>
            <person name="Alcaide M."/>
            <person name="Messina E."/>
            <person name="Richter M."/>
            <person name="Bargiela R."/>
            <person name="Peplies J."/>
            <person name="Huws S.A."/>
            <person name="Newbold C.J."/>
            <person name="Golyshin P.N."/>
            <person name="Simon M.A."/>
            <person name="Lopez G."/>
            <person name="Yakimov M.M."/>
            <person name="Ferrer M."/>
        </authorList>
    </citation>
    <scope>NUCLEOTIDE SEQUENCE</scope>
</reference>
<sequence length="49" mass="5580">MQFFDPTKLRVFGTFPSFPPFFLSEGEGRRSTFLGFLTKVKCDRRGSGS</sequence>
<gene>
    <name evidence="1" type="ORF">EVA_05476</name>
</gene>
<protein>
    <submittedName>
        <fullName evidence="1">Uncharacterized protein</fullName>
    </submittedName>
</protein>
<dbReference type="EMBL" id="AMCI01001166">
    <property type="protein sequence ID" value="EJX06418.1"/>
    <property type="molecule type" value="Genomic_DNA"/>
</dbReference>